<name>A0ABZ3HEJ9_9BACT</name>
<evidence type="ECO:0000313" key="4">
    <source>
        <dbReference type="Proteomes" id="UP001447842"/>
    </source>
</evidence>
<feature type="domain" description="TonB C-terminal" evidence="2">
    <location>
        <begin position="237"/>
        <end position="291"/>
    </location>
</feature>
<protein>
    <submittedName>
        <fullName evidence="3">Energy transducer TonB</fullName>
    </submittedName>
</protein>
<feature type="compositionally biased region" description="Low complexity" evidence="1">
    <location>
        <begin position="83"/>
        <end position="113"/>
    </location>
</feature>
<dbReference type="RefSeq" id="WP_345971431.1">
    <property type="nucleotide sequence ID" value="NZ_CP147920.1"/>
</dbReference>
<gene>
    <name evidence="3" type="ORF">WCY31_06190</name>
</gene>
<feature type="region of interest" description="Disordered" evidence="1">
    <location>
        <begin position="49"/>
        <end position="140"/>
    </location>
</feature>
<reference evidence="3 4" key="1">
    <citation type="submission" date="2024-03" db="EMBL/GenBank/DDBJ databases">
        <title>Sulfurimonas sp. HSL3-1.</title>
        <authorList>
            <person name="Wang S."/>
        </authorList>
    </citation>
    <scope>NUCLEOTIDE SEQUENCE [LARGE SCALE GENOMIC DNA]</scope>
    <source>
        <strain evidence="3 4">HSL3-1</strain>
    </source>
</reference>
<proteinExistence type="predicted"/>
<sequence length="304" mass="34689">MSRSTAALIIAVLFHLLILVLLLLLGFLFVTEPVEPKVQEHRIKVSLKERPKAKANAALPNKRPPAEKIPPMPKGKQLEKLPKAQPLPQPQQQLPVTQPTPVKPQQKIPTPTKIAEPQKRVAKTEPVPPEKPYIPFMKTPEPKTAEANATAVPTEHKNLFAKLSQKQKNVEQKAAAKSATARRESRIPDDIREAYGDAFGKLSEGEQKYLLDNQEIMRRLTQTQLNATGSTMIPNNMRVNDYNIVEFYLHPDGRMTDFRTVRNSGFFLLDEVTKETIESVYWKYPRPEQKTLVRYKFGYYLRGY</sequence>
<dbReference type="Proteomes" id="UP001447842">
    <property type="component" value="Chromosome"/>
</dbReference>
<organism evidence="3 4">
    <name type="scientific">Sulfurimonas diazotrophicus</name>
    <dbReference type="NCBI Taxonomy" id="3131939"/>
    <lineage>
        <taxon>Bacteria</taxon>
        <taxon>Pseudomonadati</taxon>
        <taxon>Campylobacterota</taxon>
        <taxon>Epsilonproteobacteria</taxon>
        <taxon>Campylobacterales</taxon>
        <taxon>Sulfurimonadaceae</taxon>
        <taxon>Sulfurimonas</taxon>
    </lineage>
</organism>
<evidence type="ECO:0000256" key="1">
    <source>
        <dbReference type="SAM" id="MobiDB-lite"/>
    </source>
</evidence>
<dbReference type="InterPro" id="IPR037682">
    <property type="entry name" value="TonB_C"/>
</dbReference>
<dbReference type="EMBL" id="CP147920">
    <property type="protein sequence ID" value="XAU16296.1"/>
    <property type="molecule type" value="Genomic_DNA"/>
</dbReference>
<dbReference type="Pfam" id="PF03544">
    <property type="entry name" value="TonB_C"/>
    <property type="match status" value="1"/>
</dbReference>
<evidence type="ECO:0000259" key="2">
    <source>
        <dbReference type="Pfam" id="PF03544"/>
    </source>
</evidence>
<accession>A0ABZ3HEJ9</accession>
<evidence type="ECO:0000313" key="3">
    <source>
        <dbReference type="EMBL" id="XAU16296.1"/>
    </source>
</evidence>
<keyword evidence="4" id="KW-1185">Reference proteome</keyword>